<dbReference type="Pfam" id="PF04773">
    <property type="entry name" value="FecR"/>
    <property type="match status" value="1"/>
</dbReference>
<sequence>MKKVIFTGLLILSTQIFAQSAATVLFTQKQVVVRHNGAEHGISRGSAVNVGDEVITGKDAAANLQYKNGALVNLGENSNYKILGYAPKESVQIKAELNKGKLEIKTPEKIKESLKTPILSLAILGTHVRVYVVGKDTYIQVIEGLVLARNEYLRPGASVRVTADKIVKAPFPKEGEIKPIKPDVVSSTTGAGKTVTTGAGGVIDNVTYVTGVEVTTTATTTATGSIQTAAIADISLICQIPATL</sequence>
<evidence type="ECO:0000313" key="3">
    <source>
        <dbReference type="EMBL" id="STY30774.1"/>
    </source>
</evidence>
<feature type="chain" id="PRO_5016879659" evidence="1">
    <location>
        <begin position="19"/>
        <end position="244"/>
    </location>
</feature>
<evidence type="ECO:0000259" key="2">
    <source>
        <dbReference type="Pfam" id="PF04773"/>
    </source>
</evidence>
<dbReference type="AlphaFoldDB" id="A0A378LTQ6"/>
<feature type="domain" description="FecR protein" evidence="2">
    <location>
        <begin position="52"/>
        <end position="146"/>
    </location>
</feature>
<dbReference type="RefSeq" id="WP_031563396.1">
    <property type="nucleotide sequence ID" value="NZ_CAAAIS010000004.1"/>
</dbReference>
<dbReference type="STRING" id="1122170.GCA_000701265_02501"/>
<evidence type="ECO:0000256" key="1">
    <source>
        <dbReference type="SAM" id="SignalP"/>
    </source>
</evidence>
<keyword evidence="1" id="KW-0732">Signal</keyword>
<feature type="signal peptide" evidence="1">
    <location>
        <begin position="1"/>
        <end position="18"/>
    </location>
</feature>
<reference evidence="3 4" key="1">
    <citation type="submission" date="2018-06" db="EMBL/GenBank/DDBJ databases">
        <authorList>
            <consortium name="Pathogen Informatics"/>
            <person name="Doyle S."/>
        </authorList>
    </citation>
    <scope>NUCLEOTIDE SEQUENCE [LARGE SCALE GENOMIC DNA]</scope>
    <source>
        <strain evidence="3 4">NCTC11532</strain>
    </source>
</reference>
<name>A0A378LTQ6_9GAMM</name>
<keyword evidence="4" id="KW-1185">Reference proteome</keyword>
<accession>A0A378LTQ6</accession>
<dbReference type="InterPro" id="IPR006860">
    <property type="entry name" value="FecR"/>
</dbReference>
<dbReference type="Proteomes" id="UP000255297">
    <property type="component" value="Unassembled WGS sequence"/>
</dbReference>
<gene>
    <name evidence="3" type="ORF">NCTC11532_02555</name>
</gene>
<evidence type="ECO:0000313" key="4">
    <source>
        <dbReference type="Proteomes" id="UP000255297"/>
    </source>
</evidence>
<dbReference type="EMBL" id="UGPB01000001">
    <property type="protein sequence ID" value="STY30774.1"/>
    <property type="molecule type" value="Genomic_DNA"/>
</dbReference>
<protein>
    <submittedName>
        <fullName evidence="3">FecR protein</fullName>
    </submittedName>
</protein>
<proteinExistence type="predicted"/>
<dbReference type="OrthoDB" id="5653756at2"/>
<dbReference type="PANTHER" id="PTHR38731">
    <property type="entry name" value="LIPL45-RELATED LIPOPROTEIN-RELATED"/>
    <property type="match status" value="1"/>
</dbReference>
<organism evidence="3 4">
    <name type="scientific">Legionella wadsworthii</name>
    <dbReference type="NCBI Taxonomy" id="28088"/>
    <lineage>
        <taxon>Bacteria</taxon>
        <taxon>Pseudomonadati</taxon>
        <taxon>Pseudomonadota</taxon>
        <taxon>Gammaproteobacteria</taxon>
        <taxon>Legionellales</taxon>
        <taxon>Legionellaceae</taxon>
        <taxon>Legionella</taxon>
    </lineage>
</organism>